<feature type="signal peptide" evidence="9">
    <location>
        <begin position="1"/>
        <end position="29"/>
    </location>
</feature>
<keyword evidence="9" id="KW-0732">Signal</keyword>
<feature type="chain" id="PRO_5037594702" description="Outer membrane protein TolC" evidence="9">
    <location>
        <begin position="30"/>
        <end position="436"/>
    </location>
</feature>
<comment type="subcellular location">
    <subcellularLocation>
        <location evidence="1">Cell outer membrane</location>
    </subcellularLocation>
</comment>
<name>A0A918UQ36_9BACT</name>
<evidence type="ECO:0008006" key="12">
    <source>
        <dbReference type="Google" id="ProtNLM"/>
    </source>
</evidence>
<dbReference type="Pfam" id="PF02321">
    <property type="entry name" value="OEP"/>
    <property type="match status" value="1"/>
</dbReference>
<dbReference type="InterPro" id="IPR051906">
    <property type="entry name" value="TolC-like"/>
</dbReference>
<comment type="similarity">
    <text evidence="2">Belongs to the outer membrane factor (OMF) (TC 1.B.17) family.</text>
</comment>
<dbReference type="RefSeq" id="WP_157492598.1">
    <property type="nucleotide sequence ID" value="NZ_BMWX01000003.1"/>
</dbReference>
<dbReference type="SUPFAM" id="SSF56954">
    <property type="entry name" value="Outer membrane efflux proteins (OEP)"/>
    <property type="match status" value="1"/>
</dbReference>
<evidence type="ECO:0000256" key="9">
    <source>
        <dbReference type="SAM" id="SignalP"/>
    </source>
</evidence>
<dbReference type="GO" id="GO:0009279">
    <property type="term" value="C:cell outer membrane"/>
    <property type="evidence" value="ECO:0007669"/>
    <property type="project" value="UniProtKB-SubCell"/>
</dbReference>
<gene>
    <name evidence="10" type="ORF">GCM10007049_18870</name>
</gene>
<keyword evidence="6" id="KW-0472">Membrane</keyword>
<organism evidence="10 11">
    <name type="scientific">Echinicola pacifica</name>
    <dbReference type="NCBI Taxonomy" id="346377"/>
    <lineage>
        <taxon>Bacteria</taxon>
        <taxon>Pseudomonadati</taxon>
        <taxon>Bacteroidota</taxon>
        <taxon>Cytophagia</taxon>
        <taxon>Cytophagales</taxon>
        <taxon>Cyclobacteriaceae</taxon>
        <taxon>Echinicola</taxon>
    </lineage>
</organism>
<dbReference type="GO" id="GO:1990281">
    <property type="term" value="C:efflux pump complex"/>
    <property type="evidence" value="ECO:0007669"/>
    <property type="project" value="TreeGrafter"/>
</dbReference>
<keyword evidence="3" id="KW-0813">Transport</keyword>
<dbReference type="GO" id="GO:0015562">
    <property type="term" value="F:efflux transmembrane transporter activity"/>
    <property type="evidence" value="ECO:0007669"/>
    <property type="project" value="InterPro"/>
</dbReference>
<keyword evidence="7" id="KW-0998">Cell outer membrane</keyword>
<evidence type="ECO:0000256" key="1">
    <source>
        <dbReference type="ARBA" id="ARBA00004442"/>
    </source>
</evidence>
<evidence type="ECO:0000256" key="3">
    <source>
        <dbReference type="ARBA" id="ARBA00022448"/>
    </source>
</evidence>
<evidence type="ECO:0000313" key="11">
    <source>
        <dbReference type="Proteomes" id="UP000619457"/>
    </source>
</evidence>
<protein>
    <recommendedName>
        <fullName evidence="12">Outer membrane protein TolC</fullName>
    </recommendedName>
</protein>
<dbReference type="Proteomes" id="UP000619457">
    <property type="component" value="Unassembled WGS sequence"/>
</dbReference>
<dbReference type="Gene3D" id="1.20.1600.10">
    <property type="entry name" value="Outer membrane efflux proteins (OEP)"/>
    <property type="match status" value="1"/>
</dbReference>
<evidence type="ECO:0000256" key="6">
    <source>
        <dbReference type="ARBA" id="ARBA00023136"/>
    </source>
</evidence>
<evidence type="ECO:0000256" key="2">
    <source>
        <dbReference type="ARBA" id="ARBA00007613"/>
    </source>
</evidence>
<feature type="coiled-coil region" evidence="8">
    <location>
        <begin position="181"/>
        <end position="215"/>
    </location>
</feature>
<keyword evidence="5" id="KW-0812">Transmembrane</keyword>
<dbReference type="PANTHER" id="PTHR30026">
    <property type="entry name" value="OUTER MEMBRANE PROTEIN TOLC"/>
    <property type="match status" value="1"/>
</dbReference>
<evidence type="ECO:0000256" key="5">
    <source>
        <dbReference type="ARBA" id="ARBA00022692"/>
    </source>
</evidence>
<dbReference type="InterPro" id="IPR003423">
    <property type="entry name" value="OMP_efflux"/>
</dbReference>
<evidence type="ECO:0000256" key="7">
    <source>
        <dbReference type="ARBA" id="ARBA00023237"/>
    </source>
</evidence>
<keyword evidence="11" id="KW-1185">Reference proteome</keyword>
<accession>A0A918UQ36</accession>
<keyword evidence="8" id="KW-0175">Coiled coil</keyword>
<evidence type="ECO:0000313" key="10">
    <source>
        <dbReference type="EMBL" id="GGZ26422.1"/>
    </source>
</evidence>
<evidence type="ECO:0000256" key="4">
    <source>
        <dbReference type="ARBA" id="ARBA00022452"/>
    </source>
</evidence>
<reference evidence="10" key="1">
    <citation type="journal article" date="2014" name="Int. J. Syst. Evol. Microbiol.">
        <title>Complete genome sequence of Corynebacterium casei LMG S-19264T (=DSM 44701T), isolated from a smear-ripened cheese.</title>
        <authorList>
            <consortium name="US DOE Joint Genome Institute (JGI-PGF)"/>
            <person name="Walter F."/>
            <person name="Albersmeier A."/>
            <person name="Kalinowski J."/>
            <person name="Ruckert C."/>
        </authorList>
    </citation>
    <scope>NUCLEOTIDE SEQUENCE</scope>
    <source>
        <strain evidence="10">KCTC 12368</strain>
    </source>
</reference>
<keyword evidence="4" id="KW-1134">Transmembrane beta strand</keyword>
<evidence type="ECO:0000256" key="8">
    <source>
        <dbReference type="SAM" id="Coils"/>
    </source>
</evidence>
<dbReference type="EMBL" id="BMWX01000003">
    <property type="protein sequence ID" value="GGZ26422.1"/>
    <property type="molecule type" value="Genomic_DNA"/>
</dbReference>
<dbReference type="AlphaFoldDB" id="A0A918UQ36"/>
<comment type="caution">
    <text evidence="10">The sequence shown here is derived from an EMBL/GenBank/DDBJ whole genome shotgun (WGS) entry which is preliminary data.</text>
</comment>
<dbReference type="GO" id="GO:0015288">
    <property type="term" value="F:porin activity"/>
    <property type="evidence" value="ECO:0007669"/>
    <property type="project" value="TreeGrafter"/>
</dbReference>
<reference evidence="10" key="2">
    <citation type="submission" date="2020-09" db="EMBL/GenBank/DDBJ databases">
        <authorList>
            <person name="Sun Q."/>
            <person name="Kim S."/>
        </authorList>
    </citation>
    <scope>NUCLEOTIDE SEQUENCE</scope>
    <source>
        <strain evidence="10">KCTC 12368</strain>
    </source>
</reference>
<dbReference type="PANTHER" id="PTHR30026:SF20">
    <property type="entry name" value="OUTER MEMBRANE PROTEIN TOLC"/>
    <property type="match status" value="1"/>
</dbReference>
<sequence>MRFIINNKLKMLAVLMMGFTLLFSRPLDAQTLEDYLWEAAENNPGLRADYTLYQAKMEEVDRRGTLPNPELSTGFYLMDMRSLMGNQKGNLSVMQQFPWFGTLKLQKDMASKEAISSFYRFQTSKEDLFFEVKTTYYQIYLIHHHLTEVKRSLELLSQMEQLALERFKGAAPGVSGKLTDVLQVQSARKAKETKVAQLEDELQLAQLTFNLLLNRAEDSPVTMDHSFINSSISYEKEAVLDSVLVSNPGLKELQADGEAYKLQGELAAKQGLPNFGLGLNYMINSARAPQGAIGEPGGYVPGGMGHNMVMPMVSISIPIYRKSIKAAKNQSDLYRQSSMSKQENLKLGLKTEVEEAFLEWRTANRNEELYRTQVELLEKTRELMFAAYSAGEEDFENLLTVHDQLIEFVMKMAEENVRGLNALAKIEKMMALNLEQ</sequence>
<proteinExistence type="inferred from homology"/>